<dbReference type="Proteomes" id="UP001197093">
    <property type="component" value="Unassembled WGS sequence"/>
</dbReference>
<dbReference type="SUPFAM" id="SSF51569">
    <property type="entry name" value="Aldolase"/>
    <property type="match status" value="1"/>
</dbReference>
<reference evidence="1" key="1">
    <citation type="submission" date="2023-02" db="EMBL/GenBank/DDBJ databases">
        <authorList>
            <person name="Palmer J.M."/>
        </authorList>
    </citation>
    <scope>NUCLEOTIDE SEQUENCE</scope>
    <source>
        <strain evidence="1">FW57</strain>
    </source>
</reference>
<dbReference type="Pfam" id="PF00701">
    <property type="entry name" value="DHDPS"/>
    <property type="match status" value="1"/>
</dbReference>
<comment type="caution">
    <text evidence="1">The sequence shown here is derived from an EMBL/GenBank/DDBJ whole genome shotgun (WGS) entry which is preliminary data.</text>
</comment>
<dbReference type="EMBL" id="JAHCVI010000006">
    <property type="protein sequence ID" value="KAG7284564.1"/>
    <property type="molecule type" value="Genomic_DNA"/>
</dbReference>
<dbReference type="PRINTS" id="PR00146">
    <property type="entry name" value="DHPICSNTHASE"/>
</dbReference>
<evidence type="ECO:0000313" key="1">
    <source>
        <dbReference type="EMBL" id="KAG7284564.1"/>
    </source>
</evidence>
<dbReference type="InterPro" id="IPR013785">
    <property type="entry name" value="Aldolase_TIM"/>
</dbReference>
<keyword evidence="2" id="KW-1185">Reference proteome</keyword>
<gene>
    <name evidence="1" type="ORF">NEMBOFW57_010942</name>
</gene>
<dbReference type="GO" id="GO:0008840">
    <property type="term" value="F:4-hydroxy-tetrahydrodipicolinate synthase activity"/>
    <property type="evidence" value="ECO:0007669"/>
    <property type="project" value="TreeGrafter"/>
</dbReference>
<evidence type="ECO:0008006" key="3">
    <source>
        <dbReference type="Google" id="ProtNLM"/>
    </source>
</evidence>
<dbReference type="InterPro" id="IPR002220">
    <property type="entry name" value="DapA-like"/>
</dbReference>
<accession>A0AAD4ENM4</accession>
<dbReference type="PANTHER" id="PTHR12128">
    <property type="entry name" value="DIHYDRODIPICOLINATE SYNTHASE"/>
    <property type="match status" value="1"/>
</dbReference>
<organism evidence="1 2">
    <name type="scientific">Staphylotrichum longicolle</name>
    <dbReference type="NCBI Taxonomy" id="669026"/>
    <lineage>
        <taxon>Eukaryota</taxon>
        <taxon>Fungi</taxon>
        <taxon>Dikarya</taxon>
        <taxon>Ascomycota</taxon>
        <taxon>Pezizomycotina</taxon>
        <taxon>Sordariomycetes</taxon>
        <taxon>Sordariomycetidae</taxon>
        <taxon>Sordariales</taxon>
        <taxon>Chaetomiaceae</taxon>
        <taxon>Staphylotrichum</taxon>
    </lineage>
</organism>
<dbReference type="AlphaFoldDB" id="A0AAD4ENM4"/>
<dbReference type="PANTHER" id="PTHR12128:SF68">
    <property type="entry name" value="DIHYDRODIPICOLINATE SYNTHETASE"/>
    <property type="match status" value="1"/>
</dbReference>
<dbReference type="CDD" id="cd00408">
    <property type="entry name" value="DHDPS-like"/>
    <property type="match status" value="1"/>
</dbReference>
<proteinExistence type="predicted"/>
<dbReference type="SMART" id="SM01130">
    <property type="entry name" value="DHDPS"/>
    <property type="match status" value="1"/>
</dbReference>
<evidence type="ECO:0000313" key="2">
    <source>
        <dbReference type="Proteomes" id="UP001197093"/>
    </source>
</evidence>
<sequence>MTPPALIPPKGVFVPSPTFFHPAASSPNSLQAPVDTETQIAHTLFLARAGITGLTILGSTGEAVHLSRAERRDLVSAVRKGLDKAGFHDYPIMAGVLTNGELDDTLQWLEDYARAGAQWGLVLAPGYFGAAVPQEGLIEWYTVVADRSPIPILIYNYPGVSNNVQVLPETYRVLAKHPNIVGCKMSHGNVSHHVQVSLDPAIDHDKFRVYSGFGNQLGPIVAFGAAGVIDGMAAFYPKTVVRLMKLMEEGLSTPEARAEAHRLQFAVSQGEEFVMRTGVLGIREAVYRVAGFGNLEGGRLPIKGKLPDGVWEKSEGLFLADIAKAESSL</sequence>
<name>A0AAD4ENM4_9PEZI</name>
<protein>
    <recommendedName>
        <fullName evidence="3">Dihydrodipicolinate synthetase</fullName>
    </recommendedName>
</protein>
<dbReference type="Gene3D" id="3.20.20.70">
    <property type="entry name" value="Aldolase class I"/>
    <property type="match status" value="1"/>
</dbReference>